<keyword evidence="11 16" id="KW-0547">Nucleotide-binding</keyword>
<dbReference type="InterPro" id="IPR017441">
    <property type="entry name" value="Protein_kinase_ATP_BS"/>
</dbReference>
<dbReference type="KEGG" id="aten:116306779"/>
<dbReference type="PROSITE" id="PS50012">
    <property type="entry name" value="RCC1_3"/>
    <property type="match status" value="4"/>
</dbReference>
<evidence type="ECO:0000256" key="13">
    <source>
        <dbReference type="ARBA" id="ARBA00022840"/>
    </source>
</evidence>
<dbReference type="GeneID" id="116306779"/>
<dbReference type="EC" id="2.7.11.1" evidence="4"/>
<dbReference type="PROSITE" id="PS00107">
    <property type="entry name" value="PROTEIN_KINASE_ATP"/>
    <property type="match status" value="1"/>
</dbReference>
<dbReference type="FunFam" id="3.30.200.20:FF:000243">
    <property type="entry name" value="serine/threonine-protein kinase Nek8"/>
    <property type="match status" value="1"/>
</dbReference>
<dbReference type="InterPro" id="IPR009091">
    <property type="entry name" value="RCC1/BLIP-II"/>
</dbReference>
<accession>A0A6P8IYZ2</accession>
<dbReference type="SUPFAM" id="SSF50985">
    <property type="entry name" value="RCC1/BLIP-II"/>
    <property type="match status" value="1"/>
</dbReference>
<dbReference type="FunFam" id="1.10.510.10:FF:000262">
    <property type="entry name" value="Serine/threonine-protein kinase Nek8"/>
    <property type="match status" value="1"/>
</dbReference>
<evidence type="ECO:0000256" key="10">
    <source>
        <dbReference type="ARBA" id="ARBA00022737"/>
    </source>
</evidence>
<gene>
    <name evidence="20" type="primary">LOC116306779</name>
</gene>
<keyword evidence="13 16" id="KW-0067">ATP-binding</keyword>
<dbReference type="InterPro" id="IPR051997">
    <property type="entry name" value="STK_NEK"/>
</dbReference>
<evidence type="ECO:0000256" key="8">
    <source>
        <dbReference type="ARBA" id="ARBA00022679"/>
    </source>
</evidence>
<evidence type="ECO:0000313" key="20">
    <source>
        <dbReference type="RefSeq" id="XP_031572731.1"/>
    </source>
</evidence>
<reference evidence="20" key="1">
    <citation type="submission" date="2025-08" db="UniProtKB">
        <authorList>
            <consortium name="RefSeq"/>
        </authorList>
    </citation>
    <scope>IDENTIFICATION</scope>
    <source>
        <tissue evidence="20">Tentacle</tissue>
    </source>
</reference>
<organism evidence="19 20">
    <name type="scientific">Actinia tenebrosa</name>
    <name type="common">Australian red waratah sea anemone</name>
    <dbReference type="NCBI Taxonomy" id="6105"/>
    <lineage>
        <taxon>Eukaryota</taxon>
        <taxon>Metazoa</taxon>
        <taxon>Cnidaria</taxon>
        <taxon>Anthozoa</taxon>
        <taxon>Hexacorallia</taxon>
        <taxon>Actiniaria</taxon>
        <taxon>Actiniidae</taxon>
        <taxon>Actinia</taxon>
    </lineage>
</organism>
<dbReference type="RefSeq" id="XP_031572731.1">
    <property type="nucleotide sequence ID" value="XM_031716871.1"/>
</dbReference>
<dbReference type="InterPro" id="IPR058923">
    <property type="entry name" value="RCC1-like_dom"/>
</dbReference>
<dbReference type="FunFam" id="2.130.10.30:FF:000102">
    <property type="match status" value="1"/>
</dbReference>
<evidence type="ECO:0000256" key="1">
    <source>
        <dbReference type="ARBA" id="ARBA00001946"/>
    </source>
</evidence>
<evidence type="ECO:0000256" key="17">
    <source>
        <dbReference type="SAM" id="MobiDB-lite"/>
    </source>
</evidence>
<feature type="repeat" description="RCC1" evidence="15">
    <location>
        <begin position="483"/>
        <end position="534"/>
    </location>
</feature>
<dbReference type="Pfam" id="PF25390">
    <property type="entry name" value="WD40_RLD"/>
    <property type="match status" value="1"/>
</dbReference>
<evidence type="ECO:0000256" key="11">
    <source>
        <dbReference type="ARBA" id="ARBA00022741"/>
    </source>
</evidence>
<dbReference type="SUPFAM" id="SSF56112">
    <property type="entry name" value="Protein kinase-like (PK-like)"/>
    <property type="match status" value="1"/>
</dbReference>
<dbReference type="InterPro" id="IPR044120">
    <property type="entry name" value="STKc_Nek8"/>
</dbReference>
<evidence type="ECO:0000256" key="6">
    <source>
        <dbReference type="ARBA" id="ARBA00022527"/>
    </source>
</evidence>
<feature type="compositionally biased region" description="Polar residues" evidence="17">
    <location>
        <begin position="302"/>
        <end position="317"/>
    </location>
</feature>
<evidence type="ECO:0000313" key="19">
    <source>
        <dbReference type="Proteomes" id="UP000515163"/>
    </source>
</evidence>
<dbReference type="FunCoup" id="A0A6P8IYZ2">
    <property type="interactions" value="166"/>
</dbReference>
<evidence type="ECO:0000256" key="15">
    <source>
        <dbReference type="PROSITE-ProRule" id="PRU00235"/>
    </source>
</evidence>
<proteinExistence type="inferred from homology"/>
<dbReference type="PROSITE" id="PS00626">
    <property type="entry name" value="RCC1_2"/>
    <property type="match status" value="1"/>
</dbReference>
<evidence type="ECO:0000256" key="7">
    <source>
        <dbReference type="ARBA" id="ARBA00022553"/>
    </source>
</evidence>
<dbReference type="InterPro" id="IPR008271">
    <property type="entry name" value="Ser/Thr_kinase_AS"/>
</dbReference>
<dbReference type="GO" id="GO:0004674">
    <property type="term" value="F:protein serine/threonine kinase activity"/>
    <property type="evidence" value="ECO:0007669"/>
    <property type="project" value="UniProtKB-KW"/>
</dbReference>
<evidence type="ECO:0000256" key="12">
    <source>
        <dbReference type="ARBA" id="ARBA00022777"/>
    </source>
</evidence>
<dbReference type="GO" id="GO:0005737">
    <property type="term" value="C:cytoplasm"/>
    <property type="evidence" value="ECO:0007669"/>
    <property type="project" value="UniProtKB-SubCell"/>
</dbReference>
<name>A0A6P8IYZ2_ACTTE</name>
<evidence type="ECO:0000256" key="9">
    <source>
        <dbReference type="ARBA" id="ARBA00022723"/>
    </source>
</evidence>
<feature type="region of interest" description="Disordered" evidence="17">
    <location>
        <begin position="288"/>
        <end position="317"/>
    </location>
</feature>
<dbReference type="AlphaFoldDB" id="A0A6P8IYZ2"/>
<evidence type="ECO:0000256" key="2">
    <source>
        <dbReference type="ARBA" id="ARBA00004496"/>
    </source>
</evidence>
<dbReference type="OrthoDB" id="248923at2759"/>
<dbReference type="PROSITE" id="PS50011">
    <property type="entry name" value="PROTEIN_KINASE_DOM"/>
    <property type="match status" value="1"/>
</dbReference>
<dbReference type="Pfam" id="PF00069">
    <property type="entry name" value="Pkinase"/>
    <property type="match status" value="1"/>
</dbReference>
<dbReference type="PANTHER" id="PTHR44535:SF4">
    <property type="entry name" value="SERINE_THREONINE-PROTEIN KINASE NEK8"/>
    <property type="match status" value="1"/>
</dbReference>
<evidence type="ECO:0000256" key="14">
    <source>
        <dbReference type="ARBA" id="ARBA00022842"/>
    </source>
</evidence>
<keyword evidence="8" id="KW-0808">Transferase</keyword>
<dbReference type="InterPro" id="IPR000408">
    <property type="entry name" value="Reg_chr_condens"/>
</dbReference>
<keyword evidence="5" id="KW-0963">Cytoplasm</keyword>
<keyword evidence="19" id="KW-1185">Reference proteome</keyword>
<sequence length="699" mass="76147">MENYEKIRTVGRGAHGTVYLCRRKVDNYLVIIKQIPVDEMTKEERQSALNEVIVLSRFKHPNIIRYFDSFVEDKALMIAMEYAQGGTIFDYLQQRGGKLLDEDEILRLFVQILIALEHVHRENILHRDLKTQNILLNKKRKVVKIVDFGISKILSSKSKANTVIGSPCYISPELCEGKPYNQKSDIWALGCVLYELTTLKRAFEASNLPALVLKIIRGNFAPIPERYSQELRKLILSMLALDPTKRPGIPEIMAQPVVVNALFDLPTDVGRVPCTRIPRAHALAGISAAIPPSRSKSSGSSTKVTAQLPRTSSSNSASAILEGLPDNLGSFSLKPTEPQHVVYHWGGGITTPTKLQLPQHDSDVTQVSAGRTMKTGVTANGRMILWEANKNSLVSSDNNTWIPRFLAGQSGVTMVQVSCGDLFVACLTDRGILMTYGSGMHGCLGHGNFNDINQAKIVEALLGYEVEQVSCGPSHIMVVTADNEVFSWGRGDNGRLGIGSYEQHSSPQLVTLPENFSARSVHCGIDCSVLLTLNNKLLACGSNRCNKLALDLKASPVEESLTFSLVAASLTNLTITAVSMGTSHTAVLTKDGKCCTFGSNSFGQLGYVREGSARVPQFVESLRDYVVVQVACGDTFTVAVTSDNEVFSWGKGARGRLGNGSEEDCNLPKPISLPSKLIVLSVSCSHSGSLLCGKFSLEN</sequence>
<dbReference type="PANTHER" id="PTHR44535">
    <property type="entry name" value="PROTEIN CBG16200"/>
    <property type="match status" value="1"/>
</dbReference>
<keyword evidence="6" id="KW-0723">Serine/threonine-protein kinase</keyword>
<feature type="domain" description="Protein kinase" evidence="18">
    <location>
        <begin position="4"/>
        <end position="258"/>
    </location>
</feature>
<keyword evidence="9" id="KW-0479">Metal-binding</keyword>
<feature type="repeat" description="RCC1" evidence="15">
    <location>
        <begin position="644"/>
        <end position="695"/>
    </location>
</feature>
<dbReference type="PROSITE" id="PS00108">
    <property type="entry name" value="PROTEIN_KINASE_ST"/>
    <property type="match status" value="1"/>
</dbReference>
<dbReference type="Gene3D" id="3.30.200.20">
    <property type="entry name" value="Phosphorylase Kinase, domain 1"/>
    <property type="match status" value="1"/>
</dbReference>
<dbReference type="CDD" id="cd08220">
    <property type="entry name" value="STKc_Nek8"/>
    <property type="match status" value="1"/>
</dbReference>
<protein>
    <recommendedName>
        <fullName evidence="4">non-specific serine/threonine protein kinase</fullName>
        <ecNumber evidence="4">2.7.11.1</ecNumber>
    </recommendedName>
</protein>
<dbReference type="Gene3D" id="1.10.510.10">
    <property type="entry name" value="Transferase(Phosphotransferase) domain 1"/>
    <property type="match status" value="1"/>
</dbReference>
<keyword evidence="10" id="KW-0677">Repeat</keyword>
<evidence type="ECO:0000256" key="16">
    <source>
        <dbReference type="PROSITE-ProRule" id="PRU10141"/>
    </source>
</evidence>
<dbReference type="PRINTS" id="PR00633">
    <property type="entry name" value="RCCNDNSATION"/>
</dbReference>
<dbReference type="InterPro" id="IPR011009">
    <property type="entry name" value="Kinase-like_dom_sf"/>
</dbReference>
<dbReference type="GO" id="GO:0046872">
    <property type="term" value="F:metal ion binding"/>
    <property type="evidence" value="ECO:0007669"/>
    <property type="project" value="UniProtKB-KW"/>
</dbReference>
<evidence type="ECO:0000256" key="5">
    <source>
        <dbReference type="ARBA" id="ARBA00022490"/>
    </source>
</evidence>
<feature type="binding site" evidence="16">
    <location>
        <position position="33"/>
    </location>
    <ligand>
        <name>ATP</name>
        <dbReference type="ChEBI" id="CHEBI:30616"/>
    </ligand>
</feature>
<dbReference type="Proteomes" id="UP000515163">
    <property type="component" value="Unplaced"/>
</dbReference>
<dbReference type="GO" id="GO:0005524">
    <property type="term" value="F:ATP binding"/>
    <property type="evidence" value="ECO:0007669"/>
    <property type="project" value="UniProtKB-UniRule"/>
</dbReference>
<dbReference type="InterPro" id="IPR000719">
    <property type="entry name" value="Prot_kinase_dom"/>
</dbReference>
<feature type="repeat" description="RCC1" evidence="15">
    <location>
        <begin position="431"/>
        <end position="482"/>
    </location>
</feature>
<comment type="similarity">
    <text evidence="3">Belongs to the protein kinase superfamily. NEK Ser/Thr protein kinase family. NIMA subfamily.</text>
</comment>
<comment type="cofactor">
    <cofactor evidence="1">
        <name>Mg(2+)</name>
        <dbReference type="ChEBI" id="CHEBI:18420"/>
    </cofactor>
</comment>
<evidence type="ECO:0000256" key="3">
    <source>
        <dbReference type="ARBA" id="ARBA00010886"/>
    </source>
</evidence>
<dbReference type="SMART" id="SM00220">
    <property type="entry name" value="S_TKc"/>
    <property type="match status" value="1"/>
</dbReference>
<evidence type="ECO:0000259" key="18">
    <source>
        <dbReference type="PROSITE" id="PS50011"/>
    </source>
</evidence>
<keyword evidence="14" id="KW-0460">Magnesium</keyword>
<evidence type="ECO:0000256" key="4">
    <source>
        <dbReference type="ARBA" id="ARBA00012513"/>
    </source>
</evidence>
<dbReference type="InParanoid" id="A0A6P8IYZ2"/>
<dbReference type="Gene3D" id="2.130.10.30">
    <property type="entry name" value="Regulator of chromosome condensation 1/beta-lactamase-inhibitor protein II"/>
    <property type="match status" value="2"/>
</dbReference>
<keyword evidence="12" id="KW-0418">Kinase</keyword>
<comment type="subcellular location">
    <subcellularLocation>
        <location evidence="2">Cytoplasm</location>
    </subcellularLocation>
</comment>
<keyword evidence="7" id="KW-0597">Phosphoprotein</keyword>
<feature type="repeat" description="RCC1" evidence="15">
    <location>
        <begin position="592"/>
        <end position="643"/>
    </location>
</feature>